<evidence type="ECO:0000259" key="1">
    <source>
        <dbReference type="PROSITE" id="PS50987"/>
    </source>
</evidence>
<dbReference type="RefSeq" id="WP_222875238.1">
    <property type="nucleotide sequence ID" value="NZ_AP023361.1"/>
</dbReference>
<dbReference type="PANTHER" id="PTHR38600:SF2">
    <property type="entry name" value="SLL0088 PROTEIN"/>
    <property type="match status" value="1"/>
</dbReference>
<reference evidence="2 3" key="1">
    <citation type="submission" date="2020-08" db="EMBL/GenBank/DDBJ databases">
        <title>Genome sequence of Rhizobiales bacterium strain IZ6.</title>
        <authorList>
            <person name="Nakai R."/>
            <person name="Naganuma T."/>
        </authorList>
    </citation>
    <scope>NUCLEOTIDE SEQUENCE [LARGE SCALE GENOMIC DNA]</scope>
    <source>
        <strain evidence="2 3">IZ6</strain>
    </source>
</reference>
<dbReference type="SUPFAM" id="SSF46785">
    <property type="entry name" value="Winged helix' DNA-binding domain"/>
    <property type="match status" value="1"/>
</dbReference>
<dbReference type="EMBL" id="AP023361">
    <property type="protein sequence ID" value="BCJ91603.1"/>
    <property type="molecule type" value="Genomic_DNA"/>
</dbReference>
<protein>
    <submittedName>
        <fullName evidence="2">Transcriptional regulator</fullName>
    </submittedName>
</protein>
<dbReference type="GO" id="GO:0003700">
    <property type="term" value="F:DNA-binding transcription factor activity"/>
    <property type="evidence" value="ECO:0007669"/>
    <property type="project" value="InterPro"/>
</dbReference>
<dbReference type="NCBIfam" id="NF033788">
    <property type="entry name" value="HTH_metalloreg"/>
    <property type="match status" value="1"/>
</dbReference>
<dbReference type="Pfam" id="PF12840">
    <property type="entry name" value="HTH_20"/>
    <property type="match status" value="1"/>
</dbReference>
<dbReference type="PROSITE" id="PS50987">
    <property type="entry name" value="HTH_ARSR_2"/>
    <property type="match status" value="1"/>
</dbReference>
<accession>A0A6S6QJY4</accession>
<keyword evidence="3" id="KW-1185">Reference proteome</keyword>
<gene>
    <name evidence="2" type="ORF">IZ6_23380</name>
</gene>
<proteinExistence type="predicted"/>
<dbReference type="InterPro" id="IPR001845">
    <property type="entry name" value="HTH_ArsR_DNA-bd_dom"/>
</dbReference>
<name>A0A6S6QJY4_9HYPH</name>
<dbReference type="KEGG" id="tso:IZ6_23380"/>
<dbReference type="InterPro" id="IPR011991">
    <property type="entry name" value="ArsR-like_HTH"/>
</dbReference>
<dbReference type="InterPro" id="IPR036390">
    <property type="entry name" value="WH_DNA-bd_sf"/>
</dbReference>
<sequence>MVEQSTLDAVFAALADPTRRAMLRTLSKGEKSIGDLAAPFRMSFAGASKHVKALENAGLVRRTVKGRTHLCRLNPRPMHGAMEWLRYYENFWTDKLDALERRLNEDDKGRS</sequence>
<dbReference type="PRINTS" id="PR00778">
    <property type="entry name" value="HTHARSR"/>
</dbReference>
<evidence type="ECO:0000313" key="2">
    <source>
        <dbReference type="EMBL" id="BCJ91603.1"/>
    </source>
</evidence>
<dbReference type="SMART" id="SM00418">
    <property type="entry name" value="HTH_ARSR"/>
    <property type="match status" value="1"/>
</dbReference>
<dbReference type="Proteomes" id="UP000515317">
    <property type="component" value="Chromosome"/>
</dbReference>
<evidence type="ECO:0000313" key="3">
    <source>
        <dbReference type="Proteomes" id="UP000515317"/>
    </source>
</evidence>
<dbReference type="Gene3D" id="1.10.10.10">
    <property type="entry name" value="Winged helix-like DNA-binding domain superfamily/Winged helix DNA-binding domain"/>
    <property type="match status" value="1"/>
</dbReference>
<dbReference type="CDD" id="cd00090">
    <property type="entry name" value="HTH_ARSR"/>
    <property type="match status" value="1"/>
</dbReference>
<dbReference type="PANTHER" id="PTHR38600">
    <property type="entry name" value="TRANSCRIPTIONAL REGULATORY PROTEIN"/>
    <property type="match status" value="1"/>
</dbReference>
<dbReference type="InterPro" id="IPR036388">
    <property type="entry name" value="WH-like_DNA-bd_sf"/>
</dbReference>
<dbReference type="AlphaFoldDB" id="A0A6S6QJY4"/>
<organism evidence="2 3">
    <name type="scientific">Terrihabitans soli</name>
    <dbReference type="NCBI Taxonomy" id="708113"/>
    <lineage>
        <taxon>Bacteria</taxon>
        <taxon>Pseudomonadati</taxon>
        <taxon>Pseudomonadota</taxon>
        <taxon>Alphaproteobacteria</taxon>
        <taxon>Hyphomicrobiales</taxon>
        <taxon>Terrihabitans</taxon>
    </lineage>
</organism>
<feature type="domain" description="HTH arsR-type" evidence="1">
    <location>
        <begin position="1"/>
        <end position="93"/>
    </location>
</feature>